<keyword evidence="2" id="KW-1185">Reference proteome</keyword>
<evidence type="ECO:0000313" key="1">
    <source>
        <dbReference type="EMBL" id="RLM97915.1"/>
    </source>
</evidence>
<name>A0A3L6R6H1_PANMI</name>
<gene>
    <name evidence="1" type="ORF">C2845_PM06G28530</name>
</gene>
<sequence length="86" mass="9144">MCCWSLHDGQIVWAHAAGTVWMPIDPPLALVRASVPPDLPMSKSPLVSSSLWMATPLALPVVRDFALDAGSKSLVVRGSRATYAAT</sequence>
<evidence type="ECO:0000313" key="2">
    <source>
        <dbReference type="Proteomes" id="UP000275267"/>
    </source>
</evidence>
<accession>A0A3L6R6H1</accession>
<dbReference type="AlphaFoldDB" id="A0A3L6R6H1"/>
<comment type="caution">
    <text evidence="1">The sequence shown here is derived from an EMBL/GenBank/DDBJ whole genome shotgun (WGS) entry which is preliminary data.</text>
</comment>
<proteinExistence type="predicted"/>
<dbReference type="EMBL" id="PQIB02000009">
    <property type="protein sequence ID" value="RLM97915.1"/>
    <property type="molecule type" value="Genomic_DNA"/>
</dbReference>
<protein>
    <submittedName>
        <fullName evidence="1">Uncharacterized protein</fullName>
    </submittedName>
</protein>
<reference evidence="2" key="1">
    <citation type="journal article" date="2019" name="Nat. Commun.">
        <title>The genome of broomcorn millet.</title>
        <authorList>
            <person name="Zou C."/>
            <person name="Miki D."/>
            <person name="Li D."/>
            <person name="Tang Q."/>
            <person name="Xiao L."/>
            <person name="Rajput S."/>
            <person name="Deng P."/>
            <person name="Jia W."/>
            <person name="Huang R."/>
            <person name="Zhang M."/>
            <person name="Sun Y."/>
            <person name="Hu J."/>
            <person name="Fu X."/>
            <person name="Schnable P.S."/>
            <person name="Li F."/>
            <person name="Zhang H."/>
            <person name="Feng B."/>
            <person name="Zhu X."/>
            <person name="Liu R."/>
            <person name="Schnable J.C."/>
            <person name="Zhu J.-K."/>
            <person name="Zhang H."/>
        </authorList>
    </citation>
    <scope>NUCLEOTIDE SEQUENCE [LARGE SCALE GENOMIC DNA]</scope>
</reference>
<dbReference type="Proteomes" id="UP000275267">
    <property type="component" value="Unassembled WGS sequence"/>
</dbReference>
<organism evidence="1 2">
    <name type="scientific">Panicum miliaceum</name>
    <name type="common">Proso millet</name>
    <name type="synonym">Broomcorn millet</name>
    <dbReference type="NCBI Taxonomy" id="4540"/>
    <lineage>
        <taxon>Eukaryota</taxon>
        <taxon>Viridiplantae</taxon>
        <taxon>Streptophyta</taxon>
        <taxon>Embryophyta</taxon>
        <taxon>Tracheophyta</taxon>
        <taxon>Spermatophyta</taxon>
        <taxon>Magnoliopsida</taxon>
        <taxon>Liliopsida</taxon>
        <taxon>Poales</taxon>
        <taxon>Poaceae</taxon>
        <taxon>PACMAD clade</taxon>
        <taxon>Panicoideae</taxon>
        <taxon>Panicodae</taxon>
        <taxon>Paniceae</taxon>
        <taxon>Panicinae</taxon>
        <taxon>Panicum</taxon>
        <taxon>Panicum sect. Panicum</taxon>
    </lineage>
</organism>